<comment type="caution">
    <text evidence="2">The sequence shown here is derived from an EMBL/GenBank/DDBJ whole genome shotgun (WGS) entry which is preliminary data.</text>
</comment>
<dbReference type="RefSeq" id="WP_345678595.1">
    <property type="nucleotide sequence ID" value="NZ_BAABHS010000023.1"/>
</dbReference>
<dbReference type="EMBL" id="BAABHS010000023">
    <property type="protein sequence ID" value="GAA4980684.1"/>
    <property type="molecule type" value="Genomic_DNA"/>
</dbReference>
<dbReference type="SUPFAM" id="SSF53067">
    <property type="entry name" value="Actin-like ATPase domain"/>
    <property type="match status" value="1"/>
</dbReference>
<dbReference type="PANTHER" id="PTHR18964">
    <property type="entry name" value="ROK (REPRESSOR, ORF, KINASE) FAMILY"/>
    <property type="match status" value="1"/>
</dbReference>
<dbReference type="Proteomes" id="UP001500466">
    <property type="component" value="Unassembled WGS sequence"/>
</dbReference>
<name>A0ABP9HXS9_9ACTN</name>
<dbReference type="InterPro" id="IPR043129">
    <property type="entry name" value="ATPase_NBD"/>
</dbReference>
<evidence type="ECO:0000256" key="1">
    <source>
        <dbReference type="ARBA" id="ARBA00006479"/>
    </source>
</evidence>
<dbReference type="Gene3D" id="3.30.420.40">
    <property type="match status" value="2"/>
</dbReference>
<protein>
    <recommendedName>
        <fullName evidence="4">ROK family protein</fullName>
    </recommendedName>
</protein>
<dbReference type="PANTHER" id="PTHR18964:SF149">
    <property type="entry name" value="BIFUNCTIONAL UDP-N-ACETYLGLUCOSAMINE 2-EPIMERASE_N-ACETYLMANNOSAMINE KINASE"/>
    <property type="match status" value="1"/>
</dbReference>
<organism evidence="2 3">
    <name type="scientific">Yinghuangia aomiensis</name>
    <dbReference type="NCBI Taxonomy" id="676205"/>
    <lineage>
        <taxon>Bacteria</taxon>
        <taxon>Bacillati</taxon>
        <taxon>Actinomycetota</taxon>
        <taxon>Actinomycetes</taxon>
        <taxon>Kitasatosporales</taxon>
        <taxon>Streptomycetaceae</taxon>
        <taxon>Yinghuangia</taxon>
    </lineage>
</organism>
<proteinExistence type="inferred from homology"/>
<reference evidence="3" key="1">
    <citation type="journal article" date="2019" name="Int. J. Syst. Evol. Microbiol.">
        <title>The Global Catalogue of Microorganisms (GCM) 10K type strain sequencing project: providing services to taxonomists for standard genome sequencing and annotation.</title>
        <authorList>
            <consortium name="The Broad Institute Genomics Platform"/>
            <consortium name="The Broad Institute Genome Sequencing Center for Infectious Disease"/>
            <person name="Wu L."/>
            <person name="Ma J."/>
        </authorList>
    </citation>
    <scope>NUCLEOTIDE SEQUENCE [LARGE SCALE GENOMIC DNA]</scope>
    <source>
        <strain evidence="3">JCM 17986</strain>
    </source>
</reference>
<evidence type="ECO:0000313" key="3">
    <source>
        <dbReference type="Proteomes" id="UP001500466"/>
    </source>
</evidence>
<dbReference type="InterPro" id="IPR000600">
    <property type="entry name" value="ROK"/>
</dbReference>
<gene>
    <name evidence="2" type="ORF">GCM10023205_57180</name>
</gene>
<accession>A0ABP9HXS9</accession>
<evidence type="ECO:0000313" key="2">
    <source>
        <dbReference type="EMBL" id="GAA4980684.1"/>
    </source>
</evidence>
<comment type="similarity">
    <text evidence="1">Belongs to the ROK (NagC/XylR) family.</text>
</comment>
<sequence>MRLGFRVALPYRGVVGVEALLAEALPPQPIGVRMENEANLGALGELWYGAGRGSGSYVYVSGEAGIGAGLVVDGELFRGAHGAAGEIGHVVVDPSGPLCACGGRGCVEQIAGLDAVLRAAAIEGVDGGGAGHLPDATAELLRRLETGDALAAAAVEAAGGGMAVALIAAVNLLDPDTVVLGGLHALLAPSPWMAPHIEAALGRSGGRLRGSVPTIRAAALASESAVRGGAGTVVARVLADPMVLS</sequence>
<evidence type="ECO:0008006" key="4">
    <source>
        <dbReference type="Google" id="ProtNLM"/>
    </source>
</evidence>
<keyword evidence="3" id="KW-1185">Reference proteome</keyword>
<dbReference type="Pfam" id="PF00480">
    <property type="entry name" value="ROK"/>
    <property type="match status" value="1"/>
</dbReference>